<dbReference type="InterPro" id="IPR008942">
    <property type="entry name" value="ENTH_VHS"/>
</dbReference>
<sequence>MEWASVDDENYLYCGLVDSRRFFFSIHFIILFVSTDKTRNSEAMSDLLSGIASFTRTVADSFNTYEIRKLGDKVQGIVMNYTEAESKVREATNEDPWGPTGPQMAEIAHMTYQYDAFPEVMSMLWKRMLQDNKNAWRRVYKSLTLLHYLLKNGSERVVSNTRDHLFEMRTLESYKFIDEKGKDQGLNVRHRVSVLFDLIQDDEQLKTERKKAKLEGKEKYKGYSKDDMRLCGQITFSSNNTENFGNWRNSSDISKRNSCHEDGRDSYHREVNSFQFPDEEIIHGEGDSPELGIREHTLDPIDHEIEDDEEFGDFALARNLHSQSQKVSLPSLITAQPYPIHKPYQLHTVDVPIPAAALPPPPPSLPSFGPSAIATRVKHRDNGILLQNKPVSDLLGLDEFNDNGNSSNSSTSFFKDSSKTTTLQLSSLMKAMNQLTSTQQLTSQLRFDSLSSESVSDAAFSNANQQGVSSAARSVGLADSFTVPSVAAPVQATFPSLLSSSAAFSPCWGDVSAAHVSLANSTVQSSLQNTVLLAEATPLVPVPTHSVSVIPSHVNVPSLQVDQDSKSAVKIASTWADASSKVNINLDDLGMKKKPQKHSLPMNQMTPSMSVPATDRDILGASTVFTNASQERVSSDDMLDLLK</sequence>
<proteinExistence type="predicted"/>
<dbReference type="PANTHER" id="PTHR12276:SF45">
    <property type="entry name" value="CLATHRIN INTERACTOR 1"/>
    <property type="match status" value="1"/>
</dbReference>
<protein>
    <submittedName>
        <fullName evidence="3">BMA-RSD-3</fullName>
    </submittedName>
</protein>
<dbReference type="InterPro" id="IPR013809">
    <property type="entry name" value="ENTH"/>
</dbReference>
<dbReference type="GO" id="GO:0030125">
    <property type="term" value="C:clathrin vesicle coat"/>
    <property type="evidence" value="ECO:0007669"/>
    <property type="project" value="TreeGrafter"/>
</dbReference>
<dbReference type="GO" id="GO:0006897">
    <property type="term" value="P:endocytosis"/>
    <property type="evidence" value="ECO:0007669"/>
    <property type="project" value="TreeGrafter"/>
</dbReference>
<dbReference type="GO" id="GO:0005543">
    <property type="term" value="F:phospholipid binding"/>
    <property type="evidence" value="ECO:0007669"/>
    <property type="project" value="TreeGrafter"/>
</dbReference>
<evidence type="ECO:0000259" key="2">
    <source>
        <dbReference type="PROSITE" id="PS50942"/>
    </source>
</evidence>
<reference evidence="3" key="2">
    <citation type="submission" date="2012-12" db="EMBL/GenBank/DDBJ databases">
        <authorList>
            <person name="Gao Y.W."/>
            <person name="Fan S.T."/>
            <person name="Sun H.T."/>
            <person name="Wang Z."/>
            <person name="Gao X.L."/>
            <person name="Li Y.G."/>
            <person name="Wang T.C."/>
            <person name="Zhang K."/>
            <person name="Xu W.W."/>
            <person name="Yu Z.J."/>
            <person name="Xia X.Z."/>
        </authorList>
    </citation>
    <scope>NUCLEOTIDE SEQUENCE</scope>
    <source>
        <strain evidence="3">FR3</strain>
    </source>
</reference>
<feature type="compositionally biased region" description="Polar residues" evidence="1">
    <location>
        <begin position="601"/>
        <end position="611"/>
    </location>
</feature>
<feature type="domain" description="ENTH" evidence="2">
    <location>
        <begin position="76"/>
        <end position="209"/>
    </location>
</feature>
<dbReference type="Gene3D" id="1.25.40.90">
    <property type="match status" value="1"/>
</dbReference>
<dbReference type="SMART" id="SM00273">
    <property type="entry name" value="ENTH"/>
    <property type="match status" value="1"/>
</dbReference>
<dbReference type="FunFam" id="1.25.40.90:FF:000006">
    <property type="entry name" value="Clathrin interactor 1"/>
    <property type="match status" value="1"/>
</dbReference>
<dbReference type="CDD" id="cd16989">
    <property type="entry name" value="ENTH_EpsinR"/>
    <property type="match status" value="1"/>
</dbReference>
<gene>
    <name evidence="3" type="primary">Bma-rsd-3</name>
    <name evidence="3" type="ORF">BM_Bm2584</name>
</gene>
<evidence type="ECO:0000256" key="1">
    <source>
        <dbReference type="SAM" id="MobiDB-lite"/>
    </source>
</evidence>
<dbReference type="PROSITE" id="PS50942">
    <property type="entry name" value="ENTH"/>
    <property type="match status" value="1"/>
</dbReference>
<dbReference type="OMA" id="WADASNK"/>
<dbReference type="SUPFAM" id="SSF48464">
    <property type="entry name" value="ENTH/VHS domain"/>
    <property type="match status" value="1"/>
</dbReference>
<feature type="region of interest" description="Disordered" evidence="1">
    <location>
        <begin position="591"/>
        <end position="613"/>
    </location>
</feature>
<dbReference type="Pfam" id="PF01417">
    <property type="entry name" value="ENTH"/>
    <property type="match status" value="1"/>
</dbReference>
<accession>A0A0H5S5E8</accession>
<dbReference type="GO" id="GO:0030276">
    <property type="term" value="F:clathrin binding"/>
    <property type="evidence" value="ECO:0007669"/>
    <property type="project" value="TreeGrafter"/>
</dbReference>
<dbReference type="EMBL" id="LN856931">
    <property type="protein sequence ID" value="CRZ23844.1"/>
    <property type="molecule type" value="Genomic_DNA"/>
</dbReference>
<name>A0A0H5S5E8_BRUMA</name>
<evidence type="ECO:0000313" key="3">
    <source>
        <dbReference type="EMBL" id="CRZ23844.1"/>
    </source>
</evidence>
<dbReference type="PANTHER" id="PTHR12276">
    <property type="entry name" value="EPSIN/ENT-RELATED"/>
    <property type="match status" value="1"/>
</dbReference>
<organism evidence="3">
    <name type="scientific">Brugia malayi</name>
    <name type="common">Filarial nematode worm</name>
    <dbReference type="NCBI Taxonomy" id="6279"/>
    <lineage>
        <taxon>Eukaryota</taxon>
        <taxon>Metazoa</taxon>
        <taxon>Ecdysozoa</taxon>
        <taxon>Nematoda</taxon>
        <taxon>Chromadorea</taxon>
        <taxon>Rhabditida</taxon>
        <taxon>Spirurina</taxon>
        <taxon>Spiruromorpha</taxon>
        <taxon>Filarioidea</taxon>
        <taxon>Onchocercidae</taxon>
        <taxon>Brugia</taxon>
    </lineage>
</organism>
<reference evidence="3" key="1">
    <citation type="journal article" date="2007" name="Science">
        <title>Draft genome of the filarial nematode parasite Brugia malayi.</title>
        <authorList>
            <person name="Ghedin E."/>
            <person name="Wang S."/>
            <person name="Spiro D."/>
            <person name="Caler E."/>
            <person name="Zhao Q."/>
            <person name="Crabtree J."/>
            <person name="Allen J.E."/>
            <person name="Delcher A.L."/>
            <person name="Guiliano D.B."/>
            <person name="Miranda-Saavedra D."/>
            <person name="Angiuoli S.V."/>
            <person name="Creasy T."/>
            <person name="Amedeo P."/>
            <person name="Haas B."/>
            <person name="El-Sayed N.M."/>
            <person name="Wortman J.R."/>
            <person name="Feldblyum T."/>
            <person name="Tallon L."/>
            <person name="Schatz M."/>
            <person name="Shumway M."/>
            <person name="Koo H."/>
            <person name="Salzberg S.L."/>
            <person name="Schobel S."/>
            <person name="Pertea M."/>
            <person name="Pop M."/>
            <person name="White O."/>
            <person name="Barton G.J."/>
            <person name="Carlow C.K."/>
            <person name="Crawford M.J."/>
            <person name="Daub J."/>
            <person name="Dimmic M.W."/>
            <person name="Estes C.F."/>
            <person name="Foster J.M."/>
            <person name="Ganatra M."/>
            <person name="Gregory W.F."/>
            <person name="Johnson N.M."/>
            <person name="Jin J."/>
            <person name="Komuniecki R."/>
            <person name="Korf I."/>
            <person name="Kumar S."/>
            <person name="Laney S."/>
            <person name="Li B.W."/>
            <person name="Li W."/>
            <person name="Lindblom T.H."/>
            <person name="Lustigman S."/>
            <person name="Ma D."/>
            <person name="Maina C.V."/>
            <person name="Martin D.M."/>
            <person name="McCarter J.P."/>
            <person name="McReynolds L."/>
            <person name="Mitreva M."/>
            <person name="Nutman T.B."/>
            <person name="Parkinson J."/>
            <person name="Peregrin-Alvarez J.M."/>
            <person name="Poole C."/>
            <person name="Ren Q."/>
            <person name="Saunders L."/>
            <person name="Sluder A.E."/>
            <person name="Smith K."/>
            <person name="Stanke M."/>
            <person name="Unnasch T.R."/>
            <person name="Ware J."/>
            <person name="Wei A.D."/>
            <person name="Weil G."/>
            <person name="Williams D.J."/>
            <person name="Zhang Y."/>
            <person name="Williams S.A."/>
            <person name="Fraser-Liggett C."/>
            <person name="Slatko B."/>
            <person name="Blaxter M.L."/>
            <person name="Scott A.L."/>
        </authorList>
    </citation>
    <scope>NUCLEOTIDE SEQUENCE</scope>
    <source>
        <strain evidence="3">FR3</strain>
    </source>
</reference>
<dbReference type="GO" id="GO:0005886">
    <property type="term" value="C:plasma membrane"/>
    <property type="evidence" value="ECO:0007669"/>
    <property type="project" value="TreeGrafter"/>
</dbReference>
<dbReference type="GO" id="GO:0005768">
    <property type="term" value="C:endosome"/>
    <property type="evidence" value="ECO:0007669"/>
    <property type="project" value="TreeGrafter"/>
</dbReference>
<dbReference type="AlphaFoldDB" id="A0A0H5S5E8"/>